<accession>A0A8J3XNG9</accession>
<name>A0A8J3XNG9_9ACTN</name>
<feature type="region of interest" description="Disordered" evidence="1">
    <location>
        <begin position="37"/>
        <end position="59"/>
    </location>
</feature>
<keyword evidence="3" id="KW-1185">Reference proteome</keyword>
<sequence length="59" mass="6547">MSSQNRKRRGEIRTLMAETGLTYTQAVRELDRLGVSGFTAQKSSATSSVLVAPRHPRKD</sequence>
<comment type="caution">
    <text evidence="2">The sequence shown here is derived from an EMBL/GenBank/DDBJ whole genome shotgun (WGS) entry which is preliminary data.</text>
</comment>
<proteinExistence type="predicted"/>
<reference evidence="2 3" key="1">
    <citation type="submission" date="2021-01" db="EMBL/GenBank/DDBJ databases">
        <title>Whole genome shotgun sequence of Planotetraspora phitsanulokensis NBRC 104273.</title>
        <authorList>
            <person name="Komaki H."/>
            <person name="Tamura T."/>
        </authorList>
    </citation>
    <scope>NUCLEOTIDE SEQUENCE [LARGE SCALE GENOMIC DNA]</scope>
    <source>
        <strain evidence="2 3">NBRC 104273</strain>
    </source>
</reference>
<dbReference type="EMBL" id="BOOP01000047">
    <property type="protein sequence ID" value="GII42813.1"/>
    <property type="molecule type" value="Genomic_DNA"/>
</dbReference>
<dbReference type="Proteomes" id="UP000622547">
    <property type="component" value="Unassembled WGS sequence"/>
</dbReference>
<evidence type="ECO:0000313" key="2">
    <source>
        <dbReference type="EMBL" id="GII42813.1"/>
    </source>
</evidence>
<organism evidence="2 3">
    <name type="scientific">Planotetraspora phitsanulokensis</name>
    <dbReference type="NCBI Taxonomy" id="575192"/>
    <lineage>
        <taxon>Bacteria</taxon>
        <taxon>Bacillati</taxon>
        <taxon>Actinomycetota</taxon>
        <taxon>Actinomycetes</taxon>
        <taxon>Streptosporangiales</taxon>
        <taxon>Streptosporangiaceae</taxon>
        <taxon>Planotetraspora</taxon>
    </lineage>
</organism>
<gene>
    <name evidence="2" type="ORF">Pph01_78160</name>
</gene>
<evidence type="ECO:0000256" key="1">
    <source>
        <dbReference type="SAM" id="MobiDB-lite"/>
    </source>
</evidence>
<evidence type="ECO:0000313" key="3">
    <source>
        <dbReference type="Proteomes" id="UP000622547"/>
    </source>
</evidence>
<dbReference type="AlphaFoldDB" id="A0A8J3XNG9"/>
<feature type="compositionally biased region" description="Polar residues" evidence="1">
    <location>
        <begin position="38"/>
        <end position="49"/>
    </location>
</feature>
<protein>
    <submittedName>
        <fullName evidence="2">Uncharacterized protein</fullName>
    </submittedName>
</protein>